<proteinExistence type="predicted"/>
<evidence type="ECO:0000313" key="2">
    <source>
        <dbReference type="EMBL" id="PSS03530.1"/>
    </source>
</evidence>
<dbReference type="AlphaFoldDB" id="A0A2T3AMD4"/>
<sequence>MCLSWRPSSLQIYEIEKAHRDHETELEDSNQTGWYSSSPSLDVFQRDAFRDVRQLHTSPRNNGDFRARLSNETSDSQPRCPMPRNQRINRLNAGRGGSATFVHADLNTQRRAQQALAAARILERDRIRNERDRAVQSRHNEAIRAWALEDAVKQRCKTVPTSRKPLSDPLINLATSHAQDDSHPPPPPLRRIPFAGSTQTTTRLPPPHSPSLHCSSQNIQSTLIVPHQTLLQPDLVPPSSRLLIADDNRPFHPELVPSPLNINKQRAQTSYPAWI</sequence>
<evidence type="ECO:0000256" key="1">
    <source>
        <dbReference type="SAM" id="MobiDB-lite"/>
    </source>
</evidence>
<keyword evidence="3" id="KW-1185">Reference proteome</keyword>
<gene>
    <name evidence="2" type="ORF">BD289DRAFT_502087</name>
</gene>
<dbReference type="Proteomes" id="UP000241462">
    <property type="component" value="Unassembled WGS sequence"/>
</dbReference>
<organism evidence="2 3">
    <name type="scientific">Coniella lustricola</name>
    <dbReference type="NCBI Taxonomy" id="2025994"/>
    <lineage>
        <taxon>Eukaryota</taxon>
        <taxon>Fungi</taxon>
        <taxon>Dikarya</taxon>
        <taxon>Ascomycota</taxon>
        <taxon>Pezizomycotina</taxon>
        <taxon>Sordariomycetes</taxon>
        <taxon>Sordariomycetidae</taxon>
        <taxon>Diaporthales</taxon>
        <taxon>Schizoparmaceae</taxon>
        <taxon>Coniella</taxon>
    </lineage>
</organism>
<name>A0A2T3AMD4_9PEZI</name>
<protein>
    <submittedName>
        <fullName evidence="2">Uncharacterized protein</fullName>
    </submittedName>
</protein>
<feature type="region of interest" description="Disordered" evidence="1">
    <location>
        <begin position="176"/>
        <end position="211"/>
    </location>
</feature>
<dbReference type="EMBL" id="KZ678374">
    <property type="protein sequence ID" value="PSS03530.1"/>
    <property type="molecule type" value="Genomic_DNA"/>
</dbReference>
<evidence type="ECO:0000313" key="3">
    <source>
        <dbReference type="Proteomes" id="UP000241462"/>
    </source>
</evidence>
<reference evidence="2 3" key="1">
    <citation type="journal article" date="2018" name="Mycol. Prog.">
        <title>Coniella lustricola, a new species from submerged detritus.</title>
        <authorList>
            <person name="Raudabaugh D.B."/>
            <person name="Iturriaga T."/>
            <person name="Carver A."/>
            <person name="Mondo S."/>
            <person name="Pangilinan J."/>
            <person name="Lipzen A."/>
            <person name="He G."/>
            <person name="Amirebrahimi M."/>
            <person name="Grigoriev I.V."/>
            <person name="Miller A.N."/>
        </authorList>
    </citation>
    <scope>NUCLEOTIDE SEQUENCE [LARGE SCALE GENOMIC DNA]</scope>
    <source>
        <strain evidence="2 3">B22-T-1</strain>
    </source>
</reference>
<accession>A0A2T3AMD4</accession>
<dbReference type="InParanoid" id="A0A2T3AMD4"/>
<feature type="region of interest" description="Disordered" evidence="1">
    <location>
        <begin position="56"/>
        <end position="84"/>
    </location>
</feature>